<feature type="coiled-coil region" evidence="1">
    <location>
        <begin position="223"/>
        <end position="250"/>
    </location>
</feature>
<feature type="transmembrane region" description="Helical" evidence="2">
    <location>
        <begin position="6"/>
        <end position="30"/>
    </location>
</feature>
<comment type="caution">
    <text evidence="4">The sequence shown here is derived from an EMBL/GenBank/DDBJ whole genome shotgun (WGS) entry which is preliminary data.</text>
</comment>
<keyword evidence="2" id="KW-0812">Transmembrane</keyword>
<keyword evidence="1" id="KW-0175">Coiled coil</keyword>
<evidence type="ECO:0000256" key="2">
    <source>
        <dbReference type="SAM" id="Phobius"/>
    </source>
</evidence>
<dbReference type="PROSITE" id="PS50930">
    <property type="entry name" value="HTH_LYTTR"/>
    <property type="match status" value="1"/>
</dbReference>
<keyword evidence="2" id="KW-1133">Transmembrane helix</keyword>
<evidence type="ECO:0000259" key="3">
    <source>
        <dbReference type="PROSITE" id="PS50930"/>
    </source>
</evidence>
<sequence length="374" mass="42488">MRKDRLYFYTFLAITVIFSLVAGIAAQYFVKASALQLLSVQLESGRREAKEIAGLAGYQLESGLDKQKTINNIQKSIRNTNLESLFVSMFDWSGNEICHPDITKVGQKVATNESIFSTIDDEITPEEFYGLLLRKEEAQGSANSENSAMDTEIIYLYPVADSDWIVGLNANTQAILGQIKELRNRFYLILVIMGFVIILSSVVMVRLLGSLYEKRLIAQKEKLEEEVIGLAKLNKALDRYQQKVGEELSKSEKVLDNQNGDKNKKRILTYLRHELLPVATDEIAFIYTENTITYVVDNNGKRSTVNSSLDDMYSALDSNFFYRANRQFIIAISAIEKIIRYGNNNLKILVRPKCEVEIIIGKNKAAEFKQWLNT</sequence>
<name>A0A0F9M3E9_9ZZZZ</name>
<dbReference type="AlphaFoldDB" id="A0A0F9M3E9"/>
<protein>
    <recommendedName>
        <fullName evidence="3">HTH LytTR-type domain-containing protein</fullName>
    </recommendedName>
</protein>
<feature type="domain" description="HTH LytTR-type" evidence="3">
    <location>
        <begin position="271"/>
        <end position="374"/>
    </location>
</feature>
<reference evidence="4" key="1">
    <citation type="journal article" date="2015" name="Nature">
        <title>Complex archaea that bridge the gap between prokaryotes and eukaryotes.</title>
        <authorList>
            <person name="Spang A."/>
            <person name="Saw J.H."/>
            <person name="Jorgensen S.L."/>
            <person name="Zaremba-Niedzwiedzka K."/>
            <person name="Martijn J."/>
            <person name="Lind A.E."/>
            <person name="van Eijk R."/>
            <person name="Schleper C."/>
            <person name="Guy L."/>
            <person name="Ettema T.J."/>
        </authorList>
    </citation>
    <scope>NUCLEOTIDE SEQUENCE</scope>
</reference>
<dbReference type="Gene3D" id="2.40.50.1020">
    <property type="entry name" value="LytTr DNA-binding domain"/>
    <property type="match status" value="1"/>
</dbReference>
<dbReference type="GO" id="GO:0003677">
    <property type="term" value="F:DNA binding"/>
    <property type="evidence" value="ECO:0007669"/>
    <property type="project" value="InterPro"/>
</dbReference>
<proteinExistence type="predicted"/>
<evidence type="ECO:0000313" key="4">
    <source>
        <dbReference type="EMBL" id="KKN01900.1"/>
    </source>
</evidence>
<dbReference type="SMART" id="SM00850">
    <property type="entry name" value="LytTR"/>
    <property type="match status" value="1"/>
</dbReference>
<accession>A0A0F9M3E9</accession>
<keyword evidence="2" id="KW-0472">Membrane</keyword>
<dbReference type="Gene3D" id="3.30.450.20">
    <property type="entry name" value="PAS domain"/>
    <property type="match status" value="1"/>
</dbReference>
<dbReference type="InterPro" id="IPR007492">
    <property type="entry name" value="LytTR_DNA-bd_dom"/>
</dbReference>
<gene>
    <name evidence="4" type="ORF">LCGC14_1123090</name>
</gene>
<organism evidence="4">
    <name type="scientific">marine sediment metagenome</name>
    <dbReference type="NCBI Taxonomy" id="412755"/>
    <lineage>
        <taxon>unclassified sequences</taxon>
        <taxon>metagenomes</taxon>
        <taxon>ecological metagenomes</taxon>
    </lineage>
</organism>
<evidence type="ECO:0000256" key="1">
    <source>
        <dbReference type="SAM" id="Coils"/>
    </source>
</evidence>
<dbReference type="EMBL" id="LAZR01005209">
    <property type="protein sequence ID" value="KKN01900.1"/>
    <property type="molecule type" value="Genomic_DNA"/>
</dbReference>
<feature type="transmembrane region" description="Helical" evidence="2">
    <location>
        <begin position="186"/>
        <end position="209"/>
    </location>
</feature>
<dbReference type="Pfam" id="PF04397">
    <property type="entry name" value="LytTR"/>
    <property type="match status" value="1"/>
</dbReference>